<gene>
    <name evidence="2" type="ORF">HNP46_005694</name>
</gene>
<accession>A0A7W7KPW1</accession>
<feature type="domain" description="Integrase catalytic" evidence="1">
    <location>
        <begin position="13"/>
        <end position="67"/>
    </location>
</feature>
<organism evidence="2 3">
    <name type="scientific">Pseudomonas nitroreducens</name>
    <dbReference type="NCBI Taxonomy" id="46680"/>
    <lineage>
        <taxon>Bacteria</taxon>
        <taxon>Pseudomonadati</taxon>
        <taxon>Pseudomonadota</taxon>
        <taxon>Gammaproteobacteria</taxon>
        <taxon>Pseudomonadales</taxon>
        <taxon>Pseudomonadaceae</taxon>
        <taxon>Pseudomonas</taxon>
    </lineage>
</organism>
<evidence type="ECO:0000259" key="1">
    <source>
        <dbReference type="Pfam" id="PF13333"/>
    </source>
</evidence>
<dbReference type="Pfam" id="PF13333">
    <property type="entry name" value="rve_2"/>
    <property type="match status" value="1"/>
</dbReference>
<dbReference type="InterPro" id="IPR012337">
    <property type="entry name" value="RNaseH-like_sf"/>
</dbReference>
<protein>
    <submittedName>
        <fullName evidence="2">Transposase InsO family protein</fullName>
    </submittedName>
</protein>
<dbReference type="SUPFAM" id="SSF53098">
    <property type="entry name" value="Ribonuclease H-like"/>
    <property type="match status" value="1"/>
</dbReference>
<sequence>SRKACSPDNAACEGFFGRLKNELFYARDWLDTTIDEFITELDAYLRWYNEARIKMSLGSRSPLEHRRSLGIIV</sequence>
<evidence type="ECO:0000313" key="2">
    <source>
        <dbReference type="EMBL" id="MBB4866787.1"/>
    </source>
</evidence>
<feature type="non-terminal residue" evidence="2">
    <location>
        <position position="1"/>
    </location>
</feature>
<dbReference type="Proteomes" id="UP000566995">
    <property type="component" value="Unassembled WGS sequence"/>
</dbReference>
<comment type="caution">
    <text evidence="2">The sequence shown here is derived from an EMBL/GenBank/DDBJ whole genome shotgun (WGS) entry which is preliminary data.</text>
</comment>
<reference evidence="2 3" key="1">
    <citation type="submission" date="2020-08" db="EMBL/GenBank/DDBJ databases">
        <title>Functional genomics of gut bacteria from endangered species of beetles.</title>
        <authorList>
            <person name="Carlos-Shanley C."/>
        </authorList>
    </citation>
    <scope>NUCLEOTIDE SEQUENCE [LARGE SCALE GENOMIC DNA]</scope>
    <source>
        <strain evidence="2 3">S00179</strain>
    </source>
</reference>
<dbReference type="InterPro" id="IPR001584">
    <property type="entry name" value="Integrase_cat-core"/>
</dbReference>
<name>A0A7W7KPW1_PSENT</name>
<dbReference type="RefSeq" id="WP_184595615.1">
    <property type="nucleotide sequence ID" value="NZ_JACHLI010000031.1"/>
</dbReference>
<evidence type="ECO:0000313" key="3">
    <source>
        <dbReference type="Proteomes" id="UP000566995"/>
    </source>
</evidence>
<dbReference type="GO" id="GO:0015074">
    <property type="term" value="P:DNA integration"/>
    <property type="evidence" value="ECO:0007669"/>
    <property type="project" value="InterPro"/>
</dbReference>
<dbReference type="AlphaFoldDB" id="A0A7W7KPW1"/>
<proteinExistence type="predicted"/>
<dbReference type="EMBL" id="JACHLI010000031">
    <property type="protein sequence ID" value="MBB4866787.1"/>
    <property type="molecule type" value="Genomic_DNA"/>
</dbReference>